<sequence length="149" mass="17069">MGSVHGGAMKETMDENMKKNQEFMLKTQQIQMGRQLQMQNAMRERQMSMQLAGAREMFNWLATFYGIATIVMFAGFMKSKKPTVLVPFLPLSFVVGYQADYVYGSKVSRIREEAERIMKEEYSLLQLPTGMPDFKSIEEARLKAEGQSS</sequence>
<dbReference type="EMBL" id="LSMT01000793">
    <property type="protein sequence ID" value="PFX14356.1"/>
    <property type="molecule type" value="Genomic_DNA"/>
</dbReference>
<name>A0A2B4RB49_STYPI</name>
<evidence type="ECO:0000256" key="1">
    <source>
        <dbReference type="SAM" id="Phobius"/>
    </source>
</evidence>
<evidence type="ECO:0000313" key="3">
    <source>
        <dbReference type="Proteomes" id="UP000225706"/>
    </source>
</evidence>
<dbReference type="PANTHER" id="PTHR13411:SF6">
    <property type="entry name" value="PLASMINOGEN RECEPTOR (KT)"/>
    <property type="match status" value="1"/>
</dbReference>
<keyword evidence="1" id="KW-1133">Transmembrane helix</keyword>
<organism evidence="2 3">
    <name type="scientific">Stylophora pistillata</name>
    <name type="common">Smooth cauliflower coral</name>
    <dbReference type="NCBI Taxonomy" id="50429"/>
    <lineage>
        <taxon>Eukaryota</taxon>
        <taxon>Metazoa</taxon>
        <taxon>Cnidaria</taxon>
        <taxon>Anthozoa</taxon>
        <taxon>Hexacorallia</taxon>
        <taxon>Scleractinia</taxon>
        <taxon>Astrocoeniina</taxon>
        <taxon>Pocilloporidae</taxon>
        <taxon>Stylophora</taxon>
    </lineage>
</organism>
<keyword evidence="3" id="KW-1185">Reference proteome</keyword>
<feature type="transmembrane region" description="Helical" evidence="1">
    <location>
        <begin position="57"/>
        <end position="77"/>
    </location>
</feature>
<gene>
    <name evidence="2" type="primary">Plgrkt</name>
    <name evidence="2" type="ORF">AWC38_SpisGene21496</name>
</gene>
<reference evidence="3" key="1">
    <citation type="journal article" date="2017" name="bioRxiv">
        <title>Comparative analysis of the genomes of Stylophora pistillata and Acropora digitifera provides evidence for extensive differences between species of corals.</title>
        <authorList>
            <person name="Voolstra C.R."/>
            <person name="Li Y."/>
            <person name="Liew Y.J."/>
            <person name="Baumgarten S."/>
            <person name="Zoccola D."/>
            <person name="Flot J.-F."/>
            <person name="Tambutte S."/>
            <person name="Allemand D."/>
            <person name="Aranda M."/>
        </authorList>
    </citation>
    <scope>NUCLEOTIDE SEQUENCE [LARGE SCALE GENOMIC DNA]</scope>
</reference>
<accession>A0A2B4RB49</accession>
<evidence type="ECO:0000313" key="2">
    <source>
        <dbReference type="EMBL" id="PFX14356.1"/>
    </source>
</evidence>
<keyword evidence="1" id="KW-0812">Transmembrane</keyword>
<dbReference type="PANTHER" id="PTHR13411">
    <property type="entry name" value="PLASMINOGEN RECEPTOR (KT)"/>
    <property type="match status" value="1"/>
</dbReference>
<dbReference type="GO" id="GO:0005886">
    <property type="term" value="C:plasma membrane"/>
    <property type="evidence" value="ECO:0007669"/>
    <property type="project" value="InterPro"/>
</dbReference>
<keyword evidence="2" id="KW-0675">Receptor</keyword>
<proteinExistence type="predicted"/>
<protein>
    <submittedName>
        <fullName evidence="2">Plasminogen receptor (KT)</fullName>
    </submittedName>
</protein>
<dbReference type="InterPro" id="IPR019319">
    <property type="entry name" value="Plg-R(KT)"/>
</dbReference>
<dbReference type="Proteomes" id="UP000225706">
    <property type="component" value="Unassembled WGS sequence"/>
</dbReference>
<dbReference type="OrthoDB" id="10256697at2759"/>
<dbReference type="Pfam" id="PF10166">
    <property type="entry name" value="DUF2368"/>
    <property type="match status" value="1"/>
</dbReference>
<dbReference type="AlphaFoldDB" id="A0A2B4RB49"/>
<comment type="caution">
    <text evidence="2">The sequence shown here is derived from an EMBL/GenBank/DDBJ whole genome shotgun (WGS) entry which is preliminary data.</text>
</comment>
<keyword evidence="1" id="KW-0472">Membrane</keyword>